<dbReference type="PANTHER" id="PTHR42916:SF1">
    <property type="entry name" value="PROTEIN PHYLLO, CHLOROPLASTIC"/>
    <property type="match status" value="1"/>
</dbReference>
<proteinExistence type="predicted"/>
<feature type="domain" description="Thiamine pyrophosphate enzyme N-terminal TPP-binding" evidence="2">
    <location>
        <begin position="2"/>
        <end position="50"/>
    </location>
</feature>
<feature type="region of interest" description="Disordered" evidence="1">
    <location>
        <begin position="330"/>
        <end position="356"/>
    </location>
</feature>
<sequence length="356" mass="36642">MPTAVVTTSGTAVANLHPAVLEAHHSGVPLILLTADRPAELRGIGSNQTTHQPALFGESLRLLRDVEAPADSGVDGDSVRTLVREAMSAALGHSASPGRPAAPGPVQINVAFREPLSAPITTLPDRDEKSAGSQGGAALEHAPIPVSATIALAVDAEPATVVIAGHAAGPRAEEVARLLGAPLVAEVSSGARFGPNLVPHYRELLDAPEFGGRVARAIVFGHPTLTRQVPALLKRAGVEVVVVRGAVPEAYDPSRASTVVEGVSVTEEAAPDGPAAADRPHRAWVGSWVHTGRSLVVDDDVAPDPEAAVSGDPAVRAAFLRGEVDVIRRPVTRSSSSKRSGASPGRTTVWSSEPRA</sequence>
<evidence type="ECO:0000256" key="1">
    <source>
        <dbReference type="SAM" id="MobiDB-lite"/>
    </source>
</evidence>
<evidence type="ECO:0000313" key="3">
    <source>
        <dbReference type="EMBL" id="BDZ51769.1"/>
    </source>
</evidence>
<protein>
    <recommendedName>
        <fullName evidence="2">Thiamine pyrophosphate enzyme N-terminal TPP-binding domain-containing protein</fullName>
    </recommendedName>
</protein>
<dbReference type="Gene3D" id="3.40.50.970">
    <property type="match status" value="1"/>
</dbReference>
<dbReference type="InterPro" id="IPR029061">
    <property type="entry name" value="THDP-binding"/>
</dbReference>
<dbReference type="InterPro" id="IPR012001">
    <property type="entry name" value="Thiamin_PyroP_enz_TPP-bd_dom"/>
</dbReference>
<organism evidence="3 4">
    <name type="scientific">Frondihabitans sucicola</name>
    <dbReference type="NCBI Taxonomy" id="1268041"/>
    <lineage>
        <taxon>Bacteria</taxon>
        <taxon>Bacillati</taxon>
        <taxon>Actinomycetota</taxon>
        <taxon>Actinomycetes</taxon>
        <taxon>Micrococcales</taxon>
        <taxon>Microbacteriaceae</taxon>
        <taxon>Frondihabitans</taxon>
    </lineage>
</organism>
<accession>A0ABN6Y383</accession>
<keyword evidence="4" id="KW-1185">Reference proteome</keyword>
<dbReference type="PANTHER" id="PTHR42916">
    <property type="entry name" value="2-SUCCINYL-5-ENOLPYRUVYL-6-HYDROXY-3-CYCLOHEXENE-1-CARBOXYLATE SYNTHASE"/>
    <property type="match status" value="1"/>
</dbReference>
<dbReference type="Proteomes" id="UP001321486">
    <property type="component" value="Chromosome"/>
</dbReference>
<gene>
    <name evidence="3" type="ORF">GCM10025867_40100</name>
</gene>
<evidence type="ECO:0000259" key="2">
    <source>
        <dbReference type="Pfam" id="PF02776"/>
    </source>
</evidence>
<dbReference type="Pfam" id="PF02776">
    <property type="entry name" value="TPP_enzyme_N"/>
    <property type="match status" value="1"/>
</dbReference>
<name>A0ABN6Y383_9MICO</name>
<dbReference type="EMBL" id="AP027732">
    <property type="protein sequence ID" value="BDZ51769.1"/>
    <property type="molecule type" value="Genomic_DNA"/>
</dbReference>
<feature type="compositionally biased region" description="Low complexity" evidence="1">
    <location>
        <begin position="332"/>
        <end position="346"/>
    </location>
</feature>
<dbReference type="Gene3D" id="3.40.50.1220">
    <property type="entry name" value="TPP-binding domain"/>
    <property type="match status" value="1"/>
</dbReference>
<evidence type="ECO:0000313" key="4">
    <source>
        <dbReference type="Proteomes" id="UP001321486"/>
    </source>
</evidence>
<dbReference type="RefSeq" id="WP_350271591.1">
    <property type="nucleotide sequence ID" value="NZ_AP027732.1"/>
</dbReference>
<dbReference type="SUPFAM" id="SSF52518">
    <property type="entry name" value="Thiamin diphosphate-binding fold (THDP-binding)"/>
    <property type="match status" value="1"/>
</dbReference>
<reference evidence="4" key="1">
    <citation type="journal article" date="2019" name="Int. J. Syst. Evol. Microbiol.">
        <title>The Global Catalogue of Microorganisms (GCM) 10K type strain sequencing project: providing services to taxonomists for standard genome sequencing and annotation.</title>
        <authorList>
            <consortium name="The Broad Institute Genomics Platform"/>
            <consortium name="The Broad Institute Genome Sequencing Center for Infectious Disease"/>
            <person name="Wu L."/>
            <person name="Ma J."/>
        </authorList>
    </citation>
    <scope>NUCLEOTIDE SEQUENCE [LARGE SCALE GENOMIC DNA]</scope>
    <source>
        <strain evidence="4">NBRC 108728</strain>
    </source>
</reference>